<feature type="transmembrane region" description="Helical" evidence="13">
    <location>
        <begin position="364"/>
        <end position="383"/>
    </location>
</feature>
<evidence type="ECO:0000256" key="3">
    <source>
        <dbReference type="ARBA" id="ARBA00022676"/>
    </source>
</evidence>
<dbReference type="GO" id="GO:0005886">
    <property type="term" value="C:plasma membrane"/>
    <property type="evidence" value="ECO:0007669"/>
    <property type="project" value="TreeGrafter"/>
</dbReference>
<proteinExistence type="predicted"/>
<feature type="transmembrane region" description="Helical" evidence="13">
    <location>
        <begin position="124"/>
        <end position="146"/>
    </location>
</feature>
<sequence length="401" mass="42484">MSATISPPPSQEPGRFGGGGLGRSALGLPFDFVMLVAVIGICACSLVTLKTVEVPGYPAGFFMWRQAVYFGFGAVIALVLSRVDYSRLRELKWGLYVLMLAGLLAVMAFGSVTRGSRRAIQLPFFSFQASELGKILIVVVLSAFIVDRARRLSERDTTARTMLLALVPAALVMLQPDLGSALVYIAIVMTVLFVAGIPGRQFAGLGALGTIAIVFVLVAAPAAGVEVLHDYQKERLTAFLNPTSDPSDAGYQQNQSRIAIGSGEKIGRGEAATQTRDNFLPENHTDFAFAALGERYGFVGAAILLSFYSLLIWRTLLALTLAKNLFGAIVAGGILAMLLFQVFVNVGMNVGIMPITGIPLPLMSYGGSSVITTFVAIGLLLSIHAQGRAATAGKGRVLGFT</sequence>
<comment type="subcellular location">
    <subcellularLocation>
        <location evidence="1">Membrane</location>
        <topology evidence="1">Multi-pass membrane protein</topology>
    </subcellularLocation>
</comment>
<evidence type="ECO:0000256" key="8">
    <source>
        <dbReference type="ARBA" id="ARBA00022989"/>
    </source>
</evidence>
<keyword evidence="8 13" id="KW-1133">Transmembrane helix</keyword>
<protein>
    <recommendedName>
        <fullName evidence="11">peptidoglycan glycosyltransferase</fullName>
        <ecNumber evidence="11">2.4.99.28</ecNumber>
    </recommendedName>
</protein>
<dbReference type="AlphaFoldDB" id="A0A6J4STE3"/>
<dbReference type="GO" id="GO:0015648">
    <property type="term" value="F:lipid-linked peptidoglycan transporter activity"/>
    <property type="evidence" value="ECO:0007669"/>
    <property type="project" value="TreeGrafter"/>
</dbReference>
<feature type="transmembrane region" description="Helical" evidence="13">
    <location>
        <begin position="61"/>
        <end position="81"/>
    </location>
</feature>
<keyword evidence="9 13" id="KW-0472">Membrane</keyword>
<keyword evidence="3" id="KW-0328">Glycosyltransferase</keyword>
<comment type="catalytic activity">
    <reaction evidence="12">
        <text>[GlcNAc-(1-&gt;4)-Mur2Ac(oyl-L-Ala-gamma-D-Glu-L-Lys-D-Ala-D-Ala)](n)-di-trans,octa-cis-undecaprenyl diphosphate + beta-D-GlcNAc-(1-&gt;4)-Mur2Ac(oyl-L-Ala-gamma-D-Glu-L-Lys-D-Ala-D-Ala)-di-trans,octa-cis-undecaprenyl diphosphate = [GlcNAc-(1-&gt;4)-Mur2Ac(oyl-L-Ala-gamma-D-Glu-L-Lys-D-Ala-D-Ala)](n+1)-di-trans,octa-cis-undecaprenyl diphosphate + di-trans,octa-cis-undecaprenyl diphosphate + H(+)</text>
        <dbReference type="Rhea" id="RHEA:23708"/>
        <dbReference type="Rhea" id="RHEA-COMP:9602"/>
        <dbReference type="Rhea" id="RHEA-COMP:9603"/>
        <dbReference type="ChEBI" id="CHEBI:15378"/>
        <dbReference type="ChEBI" id="CHEBI:58405"/>
        <dbReference type="ChEBI" id="CHEBI:60033"/>
        <dbReference type="ChEBI" id="CHEBI:78435"/>
        <dbReference type="EC" id="2.4.99.28"/>
    </reaction>
</comment>
<dbReference type="GO" id="GO:0008955">
    <property type="term" value="F:peptidoglycan glycosyltransferase activity"/>
    <property type="evidence" value="ECO:0007669"/>
    <property type="project" value="UniProtKB-EC"/>
</dbReference>
<evidence type="ECO:0000256" key="7">
    <source>
        <dbReference type="ARBA" id="ARBA00022984"/>
    </source>
</evidence>
<dbReference type="GO" id="GO:0032153">
    <property type="term" value="C:cell division site"/>
    <property type="evidence" value="ECO:0007669"/>
    <property type="project" value="TreeGrafter"/>
</dbReference>
<accession>A0A6J4STE3</accession>
<dbReference type="PANTHER" id="PTHR30474:SF1">
    <property type="entry name" value="PEPTIDOGLYCAN GLYCOSYLTRANSFERASE MRDB"/>
    <property type="match status" value="1"/>
</dbReference>
<dbReference type="PROSITE" id="PS00428">
    <property type="entry name" value="FTSW_RODA_SPOVE"/>
    <property type="match status" value="1"/>
</dbReference>
<dbReference type="EMBL" id="CADCVR010000071">
    <property type="protein sequence ID" value="CAA9504692.1"/>
    <property type="molecule type" value="Genomic_DNA"/>
</dbReference>
<evidence type="ECO:0000256" key="2">
    <source>
        <dbReference type="ARBA" id="ARBA00022475"/>
    </source>
</evidence>
<feature type="transmembrane region" description="Helical" evidence="13">
    <location>
        <begin position="205"/>
        <end position="225"/>
    </location>
</feature>
<feature type="transmembrane region" description="Helical" evidence="13">
    <location>
        <begin position="325"/>
        <end position="344"/>
    </location>
</feature>
<keyword evidence="2" id="KW-1003">Cell membrane</keyword>
<keyword evidence="7" id="KW-0573">Peptidoglycan synthesis</keyword>
<evidence type="ECO:0000256" key="11">
    <source>
        <dbReference type="ARBA" id="ARBA00044770"/>
    </source>
</evidence>
<dbReference type="GO" id="GO:0071555">
    <property type="term" value="P:cell wall organization"/>
    <property type="evidence" value="ECO:0007669"/>
    <property type="project" value="UniProtKB-KW"/>
</dbReference>
<evidence type="ECO:0000256" key="10">
    <source>
        <dbReference type="ARBA" id="ARBA00023316"/>
    </source>
</evidence>
<keyword evidence="10" id="KW-0961">Cell wall biogenesis/degradation</keyword>
<evidence type="ECO:0000256" key="4">
    <source>
        <dbReference type="ARBA" id="ARBA00022679"/>
    </source>
</evidence>
<evidence type="ECO:0000256" key="1">
    <source>
        <dbReference type="ARBA" id="ARBA00004141"/>
    </source>
</evidence>
<evidence type="ECO:0000256" key="12">
    <source>
        <dbReference type="ARBA" id="ARBA00049902"/>
    </source>
</evidence>
<keyword evidence="6" id="KW-0133">Cell shape</keyword>
<feature type="transmembrane region" description="Helical" evidence="13">
    <location>
        <begin position="25"/>
        <end position="49"/>
    </location>
</feature>
<keyword evidence="4" id="KW-0808">Transferase</keyword>
<feature type="transmembrane region" description="Helical" evidence="13">
    <location>
        <begin position="93"/>
        <end position="112"/>
    </location>
</feature>
<dbReference type="EC" id="2.4.99.28" evidence="11"/>
<dbReference type="NCBIfam" id="TIGR02210">
    <property type="entry name" value="rodA_shape"/>
    <property type="match status" value="1"/>
</dbReference>
<evidence type="ECO:0000256" key="9">
    <source>
        <dbReference type="ARBA" id="ARBA00023136"/>
    </source>
</evidence>
<name>A0A6J4STE3_9ACTN</name>
<organism evidence="14">
    <name type="scientific">uncultured Solirubrobacteraceae bacterium</name>
    <dbReference type="NCBI Taxonomy" id="1162706"/>
    <lineage>
        <taxon>Bacteria</taxon>
        <taxon>Bacillati</taxon>
        <taxon>Actinomycetota</taxon>
        <taxon>Thermoleophilia</taxon>
        <taxon>Solirubrobacterales</taxon>
        <taxon>Solirubrobacteraceae</taxon>
        <taxon>environmental samples</taxon>
    </lineage>
</organism>
<evidence type="ECO:0000313" key="14">
    <source>
        <dbReference type="EMBL" id="CAA9504692.1"/>
    </source>
</evidence>
<reference evidence="14" key="1">
    <citation type="submission" date="2020-02" db="EMBL/GenBank/DDBJ databases">
        <authorList>
            <person name="Meier V. D."/>
        </authorList>
    </citation>
    <scope>NUCLEOTIDE SEQUENCE</scope>
    <source>
        <strain evidence="14">AVDCRST_MAG53</strain>
    </source>
</reference>
<evidence type="ECO:0000256" key="5">
    <source>
        <dbReference type="ARBA" id="ARBA00022692"/>
    </source>
</evidence>
<dbReference type="GO" id="GO:0051301">
    <property type="term" value="P:cell division"/>
    <property type="evidence" value="ECO:0007669"/>
    <property type="project" value="InterPro"/>
</dbReference>
<dbReference type="GO" id="GO:0009252">
    <property type="term" value="P:peptidoglycan biosynthetic process"/>
    <property type="evidence" value="ECO:0007669"/>
    <property type="project" value="UniProtKB-KW"/>
</dbReference>
<dbReference type="InterPro" id="IPR018365">
    <property type="entry name" value="Cell_cycle_FtsW-rel_CS"/>
</dbReference>
<dbReference type="PANTHER" id="PTHR30474">
    <property type="entry name" value="CELL CYCLE PROTEIN"/>
    <property type="match status" value="1"/>
</dbReference>
<gene>
    <name evidence="14" type="ORF">AVDCRST_MAG53-2358</name>
</gene>
<evidence type="ECO:0000256" key="6">
    <source>
        <dbReference type="ARBA" id="ARBA00022960"/>
    </source>
</evidence>
<keyword evidence="5 13" id="KW-0812">Transmembrane</keyword>
<feature type="transmembrane region" description="Helical" evidence="13">
    <location>
        <begin position="296"/>
        <end position="313"/>
    </location>
</feature>
<evidence type="ECO:0000256" key="13">
    <source>
        <dbReference type="SAM" id="Phobius"/>
    </source>
</evidence>
<dbReference type="Pfam" id="PF01098">
    <property type="entry name" value="FTSW_RODA_SPOVE"/>
    <property type="match status" value="1"/>
</dbReference>
<dbReference type="GO" id="GO:0008360">
    <property type="term" value="P:regulation of cell shape"/>
    <property type="evidence" value="ECO:0007669"/>
    <property type="project" value="UniProtKB-KW"/>
</dbReference>
<dbReference type="InterPro" id="IPR011923">
    <property type="entry name" value="RodA/MrdB"/>
</dbReference>
<feature type="transmembrane region" description="Helical" evidence="13">
    <location>
        <begin position="181"/>
        <end position="198"/>
    </location>
</feature>
<dbReference type="InterPro" id="IPR001182">
    <property type="entry name" value="FtsW/RodA"/>
</dbReference>